<keyword evidence="2" id="KW-1185">Reference proteome</keyword>
<comment type="caution">
    <text evidence="1">The sequence shown here is derived from an EMBL/GenBank/DDBJ whole genome shotgun (WGS) entry which is preliminary data.</text>
</comment>
<name>A0ABV9KQI0_9BACT</name>
<dbReference type="EMBL" id="JBHSGN010000008">
    <property type="protein sequence ID" value="MFC4672324.1"/>
    <property type="molecule type" value="Genomic_DNA"/>
</dbReference>
<dbReference type="RefSeq" id="WP_379993500.1">
    <property type="nucleotide sequence ID" value="NZ_JBHSGN010000008.1"/>
</dbReference>
<accession>A0ABV9KQI0</accession>
<gene>
    <name evidence="1" type="ORF">ACFO6W_01315</name>
</gene>
<organism evidence="1 2">
    <name type="scientific">Dysgonomonas termitidis</name>
    <dbReference type="NCBI Taxonomy" id="1516126"/>
    <lineage>
        <taxon>Bacteria</taxon>
        <taxon>Pseudomonadati</taxon>
        <taxon>Bacteroidota</taxon>
        <taxon>Bacteroidia</taxon>
        <taxon>Bacteroidales</taxon>
        <taxon>Dysgonomonadaceae</taxon>
        <taxon>Dysgonomonas</taxon>
    </lineage>
</organism>
<protein>
    <recommendedName>
        <fullName evidence="3">DUF4347 domain-containing protein</fullName>
    </recommendedName>
</protein>
<proteinExistence type="predicted"/>
<sequence length="861" mass="93816">MKEYIAETGGRYTYTDDFLNLQELTLSLTSLFEGCSNFIISGCEVSGNDISGGYVWLNKKIRRFAGAKTVGFPYFIYEANHYDTVTYANEVNKKGRVNYLCSGGAAVPGNTDGMTGRVPEFIEIKKDYAPRLTDKFFGRYAVLLETPFSKQTIKKELSIAGKLTGEKEIESKSALSVANGDNGYAIKSIVKSTGDGSVGVYLNGLPVNELIIHTDGSFSFYKQDRLLGQLSENGFSYVASYSQISRSGSILVTGTDIINSEDNTDDGTVNINYSGYKQGNTKYRNFNVYNGKSASVPLFQVIGKDGCIRANGILQIQSNGSGVDITNPGYLKTNSQLTNSIKWTDSASEMIAFIGFYETNNFDLSLRNIIGNIKIQPAAYVDITGELRVNGISIDSTYATKALLTAGLNKKVDAITGKQLSTEDFTTEYKSKLDSISKGIIGENGNGFISANDINEALKKNLTIEKNLSDLADKNAARINLDIYSKAESKTIFLQKANGLLELVNLTADEINGLTPEQAAELKANKQAAIRNNIDAEKKGAGDSKLAKSANLSDLPDKSRARANIGVYSVEETDAKLGGYLPVAERYTGAVFTPEHKTKLEAIKTGIFAGIDNEGKAISQAEGYVLTSGVVKELGKKANLLLDGYNDSQKKTIATNIGVYIKSESDAKYASVEELFQDFITFLVKQGKNTMEAQKILRDKLDAPGNSDVNNNYLRKDGKLSDLMLTNADAKKLACRAIGAAYAEEYETKVKDTGWLQMSNSGSGTDTRRLFVRQIGNVVCIQGVINTGKRDGGNWGGTVAIIPNTVSPPQHGVRFTACDFNDDHKYNRGCSFILNGNSRNILLYESGWNNIDTNINFTYMV</sequence>
<evidence type="ECO:0008006" key="3">
    <source>
        <dbReference type="Google" id="ProtNLM"/>
    </source>
</evidence>
<dbReference type="Proteomes" id="UP001596023">
    <property type="component" value="Unassembled WGS sequence"/>
</dbReference>
<reference evidence="2" key="1">
    <citation type="journal article" date="2019" name="Int. J. Syst. Evol. Microbiol.">
        <title>The Global Catalogue of Microorganisms (GCM) 10K type strain sequencing project: providing services to taxonomists for standard genome sequencing and annotation.</title>
        <authorList>
            <consortium name="The Broad Institute Genomics Platform"/>
            <consortium name="The Broad Institute Genome Sequencing Center for Infectious Disease"/>
            <person name="Wu L."/>
            <person name="Ma J."/>
        </authorList>
    </citation>
    <scope>NUCLEOTIDE SEQUENCE [LARGE SCALE GENOMIC DNA]</scope>
    <source>
        <strain evidence="2">CCUG 66188</strain>
    </source>
</reference>
<evidence type="ECO:0000313" key="2">
    <source>
        <dbReference type="Proteomes" id="UP001596023"/>
    </source>
</evidence>
<evidence type="ECO:0000313" key="1">
    <source>
        <dbReference type="EMBL" id="MFC4672324.1"/>
    </source>
</evidence>